<dbReference type="Pfam" id="PF00895">
    <property type="entry name" value="ATP-synt_8"/>
    <property type="match status" value="1"/>
</dbReference>
<dbReference type="GO" id="GO:0031966">
    <property type="term" value="C:mitochondrial membrane"/>
    <property type="evidence" value="ECO:0007669"/>
    <property type="project" value="UniProtKB-SubCell"/>
</dbReference>
<comment type="similarity">
    <text evidence="2 12">Belongs to the ATPase protein 8 family.</text>
</comment>
<organism evidence="14">
    <name type="scientific">Abroscelis anchoralis</name>
    <name type="common">Tiger beetle</name>
    <name type="synonym">Cicindela anchoralis</name>
    <dbReference type="NCBI Taxonomy" id="212429"/>
    <lineage>
        <taxon>Eukaryota</taxon>
        <taxon>Metazoa</taxon>
        <taxon>Ecdysozoa</taxon>
        <taxon>Arthropoda</taxon>
        <taxon>Hexapoda</taxon>
        <taxon>Insecta</taxon>
        <taxon>Pterygota</taxon>
        <taxon>Neoptera</taxon>
        <taxon>Endopterygota</taxon>
        <taxon>Coleoptera</taxon>
        <taxon>Adephaga</taxon>
        <taxon>Caraboidea</taxon>
        <taxon>Carabidae</taxon>
        <taxon>Cicindelinae</taxon>
        <taxon>Cicindelini</taxon>
        <taxon>Abroscelis</taxon>
    </lineage>
</organism>
<dbReference type="GO" id="GO:0015986">
    <property type="term" value="P:proton motive force-driven ATP synthesis"/>
    <property type="evidence" value="ECO:0007669"/>
    <property type="project" value="InterPro"/>
</dbReference>
<comment type="subcellular location">
    <subcellularLocation>
        <location evidence="1 12">Mitochondrion membrane</location>
        <topology evidence="1 12">Single-pass membrane protein</topology>
    </subcellularLocation>
</comment>
<comment type="subunit">
    <text evidence="3">F-type ATPases have 2 components, CF(1) - the catalytic core - and CF(0) - the membrane proton channel.</text>
</comment>
<evidence type="ECO:0000256" key="1">
    <source>
        <dbReference type="ARBA" id="ARBA00004304"/>
    </source>
</evidence>
<dbReference type="GO" id="GO:0045259">
    <property type="term" value="C:proton-transporting ATP synthase complex"/>
    <property type="evidence" value="ECO:0007669"/>
    <property type="project" value="UniProtKB-KW"/>
</dbReference>
<evidence type="ECO:0000256" key="10">
    <source>
        <dbReference type="ARBA" id="ARBA00023128"/>
    </source>
</evidence>
<keyword evidence="11 13" id="KW-0472">Membrane</keyword>
<feature type="transmembrane region" description="Helical" evidence="13">
    <location>
        <begin position="12"/>
        <end position="31"/>
    </location>
</feature>
<evidence type="ECO:0000256" key="3">
    <source>
        <dbReference type="ARBA" id="ARBA00011291"/>
    </source>
</evidence>
<dbReference type="CTD" id="4509"/>
<keyword evidence="7 12" id="KW-0375">Hydrogen ion transport</keyword>
<protein>
    <recommendedName>
        <fullName evidence="12">ATP synthase complex subunit 8</fullName>
    </recommendedName>
</protein>
<gene>
    <name evidence="14" type="primary">ATP8</name>
</gene>
<keyword evidence="5 12" id="KW-0138">CF(0)</keyword>
<dbReference type="AlphaFoldDB" id="A0A344ARA5"/>
<keyword evidence="4 12" id="KW-0813">Transport</keyword>
<evidence type="ECO:0000256" key="5">
    <source>
        <dbReference type="ARBA" id="ARBA00022547"/>
    </source>
</evidence>
<evidence type="ECO:0000256" key="6">
    <source>
        <dbReference type="ARBA" id="ARBA00022692"/>
    </source>
</evidence>
<evidence type="ECO:0000256" key="8">
    <source>
        <dbReference type="ARBA" id="ARBA00022989"/>
    </source>
</evidence>
<proteinExistence type="inferred from homology"/>
<keyword evidence="10 12" id="KW-0496">Mitochondrion</keyword>
<evidence type="ECO:0000256" key="11">
    <source>
        <dbReference type="ARBA" id="ARBA00023136"/>
    </source>
</evidence>
<keyword evidence="6 12" id="KW-0812">Transmembrane</keyword>
<evidence type="ECO:0000256" key="12">
    <source>
        <dbReference type="RuleBase" id="RU003661"/>
    </source>
</evidence>
<evidence type="ECO:0000256" key="9">
    <source>
        <dbReference type="ARBA" id="ARBA00023065"/>
    </source>
</evidence>
<geneLocation type="mitochondrion" evidence="14"/>
<accession>A0A344ARA5</accession>
<dbReference type="GO" id="GO:0015078">
    <property type="term" value="F:proton transmembrane transporter activity"/>
    <property type="evidence" value="ECO:0007669"/>
    <property type="project" value="InterPro"/>
</dbReference>
<dbReference type="GeneID" id="37542606"/>
<name>A0A344ARA5_ABRAC</name>
<dbReference type="InterPro" id="IPR001421">
    <property type="entry name" value="ATP8_metazoa"/>
</dbReference>
<evidence type="ECO:0000256" key="13">
    <source>
        <dbReference type="SAM" id="Phobius"/>
    </source>
</evidence>
<keyword evidence="9 12" id="KW-0406">Ion transport</keyword>
<sequence>MPQMAPMNWISLYILFSMMFIFVNFLNYYIFTIKTPYKKFSKYSHKIINWKW</sequence>
<keyword evidence="8 13" id="KW-1133">Transmembrane helix</keyword>
<dbReference type="EMBL" id="MG253029">
    <property type="protein sequence ID" value="AWX64121.1"/>
    <property type="molecule type" value="Genomic_DNA"/>
</dbReference>
<evidence type="ECO:0000313" key="14">
    <source>
        <dbReference type="EMBL" id="AWX64121.1"/>
    </source>
</evidence>
<evidence type="ECO:0000256" key="7">
    <source>
        <dbReference type="ARBA" id="ARBA00022781"/>
    </source>
</evidence>
<evidence type="ECO:0000256" key="4">
    <source>
        <dbReference type="ARBA" id="ARBA00022448"/>
    </source>
</evidence>
<dbReference type="RefSeq" id="YP_009503513.1">
    <property type="nucleotide sequence ID" value="NC_038191.1"/>
</dbReference>
<evidence type="ECO:0000256" key="2">
    <source>
        <dbReference type="ARBA" id="ARBA00008892"/>
    </source>
</evidence>
<reference evidence="14" key="1">
    <citation type="journal article" date="2018" name="Mitochondrial DNA Part B Resour">
        <title>Complete mitochondrial genome sequence of Cicindela anchoralis Chevrolat, 1845 (Coleoptera: Carabidae).</title>
        <authorList>
            <person name="Wang A.R."/>
            <person name="Kim M.J."/>
            <person name="Jeong S.Y."/>
            <person name="Kim I."/>
        </authorList>
    </citation>
    <scope>NUCLEOTIDE SEQUENCE</scope>
</reference>